<dbReference type="SUPFAM" id="SSF57701">
    <property type="entry name" value="Zn2/Cys6 DNA-binding domain"/>
    <property type="match status" value="1"/>
</dbReference>
<keyword evidence="1" id="KW-0539">Nucleus</keyword>
<organism evidence="4 5">
    <name type="scientific">Beauveria bassiana</name>
    <name type="common">White muscardine disease fungus</name>
    <name type="synonym">Tritirachium shiotae</name>
    <dbReference type="NCBI Taxonomy" id="176275"/>
    <lineage>
        <taxon>Eukaryota</taxon>
        <taxon>Fungi</taxon>
        <taxon>Dikarya</taxon>
        <taxon>Ascomycota</taxon>
        <taxon>Pezizomycotina</taxon>
        <taxon>Sordariomycetes</taxon>
        <taxon>Hypocreomycetidae</taxon>
        <taxon>Hypocreales</taxon>
        <taxon>Cordycipitaceae</taxon>
        <taxon>Beauveria</taxon>
    </lineage>
</organism>
<dbReference type="CDD" id="cd00067">
    <property type="entry name" value="GAL4"/>
    <property type="match status" value="1"/>
</dbReference>
<dbReference type="GO" id="GO:0008270">
    <property type="term" value="F:zinc ion binding"/>
    <property type="evidence" value="ECO:0007669"/>
    <property type="project" value="InterPro"/>
</dbReference>
<sequence>MPRGGSNAHRACERCRRKKRKCNGNDSKPCRGCREGGVDCVDVETPRVSKADLRERLAQLQLINSENDTLLDFLSSKETSPADLNSILRRLSDGQPRAQVSSSLAAQRPTHEDECSQKDTSTITSPSVTEATSTVSPVATVLDSPTTSAGSISNVPSPSVLAGSISNVPSPSVLAGSISNVPSPSVLAGSTSNAPSPSVLAGINTQTSHFRANLEHYRLQLPQLLDLILSRDCLSFCPINRNDFRRDFGTGHGLYCSTALIDSLLALSTLLAMDNASLAARFGARSKIEDDELGQSFAREAIAALYNGTGLPRRIADIQALGILSLYCLSCNKLNDGKGFAADFGAAIIEQWHTEQPIDSKSLYFPDKQVHANICCAAVSSNR</sequence>
<dbReference type="PANTHER" id="PTHR46910:SF1">
    <property type="entry name" value="MISCELLANEOUS ZN(II)2CYS6 TRANSCRIPTION FACTOR (EUROFUNG)-RELATED"/>
    <property type="match status" value="1"/>
</dbReference>
<dbReference type="GO" id="GO:0000981">
    <property type="term" value="F:DNA-binding transcription factor activity, RNA polymerase II-specific"/>
    <property type="evidence" value="ECO:0007669"/>
    <property type="project" value="InterPro"/>
</dbReference>
<protein>
    <submittedName>
        <fullName evidence="4">Conidial development protein fluffy</fullName>
    </submittedName>
</protein>
<name>A0A2N6NGF7_BEABA</name>
<dbReference type="EMBL" id="MRVG01000008">
    <property type="protein sequence ID" value="PMB66367.1"/>
    <property type="molecule type" value="Genomic_DNA"/>
</dbReference>
<evidence type="ECO:0000256" key="1">
    <source>
        <dbReference type="ARBA" id="ARBA00023242"/>
    </source>
</evidence>
<dbReference type="InterPro" id="IPR036864">
    <property type="entry name" value="Zn2-C6_fun-type_DNA-bd_sf"/>
</dbReference>
<evidence type="ECO:0000313" key="4">
    <source>
        <dbReference type="EMBL" id="PMB66367.1"/>
    </source>
</evidence>
<dbReference type="AlphaFoldDB" id="A0A2N6NGF7"/>
<dbReference type="PANTHER" id="PTHR46910">
    <property type="entry name" value="TRANSCRIPTION FACTOR PDR1"/>
    <property type="match status" value="1"/>
</dbReference>
<evidence type="ECO:0000256" key="2">
    <source>
        <dbReference type="SAM" id="MobiDB-lite"/>
    </source>
</evidence>
<dbReference type="Pfam" id="PF00172">
    <property type="entry name" value="Zn_clus"/>
    <property type="match status" value="1"/>
</dbReference>
<dbReference type="Gene3D" id="4.10.240.10">
    <property type="entry name" value="Zn(2)-C6 fungal-type DNA-binding domain"/>
    <property type="match status" value="1"/>
</dbReference>
<feature type="region of interest" description="Disordered" evidence="2">
    <location>
        <begin position="93"/>
        <end position="136"/>
    </location>
</feature>
<dbReference type="PROSITE" id="PS50048">
    <property type="entry name" value="ZN2_CY6_FUNGAL_2"/>
    <property type="match status" value="1"/>
</dbReference>
<evidence type="ECO:0000313" key="5">
    <source>
        <dbReference type="Proteomes" id="UP000235728"/>
    </source>
</evidence>
<feature type="domain" description="Zn(2)-C6 fungal-type" evidence="3">
    <location>
        <begin position="11"/>
        <end position="42"/>
    </location>
</feature>
<dbReference type="InterPro" id="IPR050987">
    <property type="entry name" value="AtrR-like"/>
</dbReference>
<comment type="caution">
    <text evidence="4">The sequence shown here is derived from an EMBL/GenBank/DDBJ whole genome shotgun (WGS) entry which is preliminary data.</text>
</comment>
<dbReference type="SMART" id="SM00066">
    <property type="entry name" value="GAL4"/>
    <property type="match status" value="1"/>
</dbReference>
<dbReference type="OMA" id="HANICCA"/>
<accession>A0A2N6NGF7</accession>
<dbReference type="CDD" id="cd12148">
    <property type="entry name" value="fungal_TF_MHR"/>
    <property type="match status" value="1"/>
</dbReference>
<reference evidence="4 5" key="1">
    <citation type="journal article" date="2016" name="Appl. Microbiol. Biotechnol.">
        <title>Characterization of T-DNA insertion mutants with decreased virulence in the entomopathogenic fungus Beauveria bassiana JEF-007.</title>
        <authorList>
            <person name="Kim S."/>
            <person name="Lee S.J."/>
            <person name="Nai Y.S."/>
            <person name="Yu J.S."/>
            <person name="Lee M.R."/>
            <person name="Yang Y.T."/>
            <person name="Kim J.S."/>
        </authorList>
    </citation>
    <scope>NUCLEOTIDE SEQUENCE [LARGE SCALE GENOMIC DNA]</scope>
    <source>
        <strain evidence="4 5">JEF-007</strain>
    </source>
</reference>
<dbReference type="InterPro" id="IPR001138">
    <property type="entry name" value="Zn2Cys6_DnaBD"/>
</dbReference>
<evidence type="ECO:0000259" key="3">
    <source>
        <dbReference type="PROSITE" id="PS50048"/>
    </source>
</evidence>
<feature type="compositionally biased region" description="Polar residues" evidence="2">
    <location>
        <begin position="118"/>
        <end position="136"/>
    </location>
</feature>
<gene>
    <name evidence="4" type="primary">fl_1</name>
    <name evidence="4" type="ORF">BM221_007354</name>
</gene>
<dbReference type="PROSITE" id="PS00463">
    <property type="entry name" value="ZN2_CY6_FUNGAL_1"/>
    <property type="match status" value="1"/>
</dbReference>
<dbReference type="Proteomes" id="UP000235728">
    <property type="component" value="Unassembled WGS sequence"/>
</dbReference>
<proteinExistence type="predicted"/>